<feature type="compositionally biased region" description="Polar residues" evidence="1">
    <location>
        <begin position="837"/>
        <end position="846"/>
    </location>
</feature>
<feature type="region of interest" description="Disordered" evidence="1">
    <location>
        <begin position="363"/>
        <end position="383"/>
    </location>
</feature>
<feature type="region of interest" description="Disordered" evidence="1">
    <location>
        <begin position="759"/>
        <end position="782"/>
    </location>
</feature>
<feature type="compositionally biased region" description="Polar residues" evidence="1">
    <location>
        <begin position="638"/>
        <end position="648"/>
    </location>
</feature>
<dbReference type="AlphaFoldDB" id="A0AAQ4DFW7"/>
<organism evidence="2 3">
    <name type="scientific">Amblyomma americanum</name>
    <name type="common">Lone star tick</name>
    <dbReference type="NCBI Taxonomy" id="6943"/>
    <lineage>
        <taxon>Eukaryota</taxon>
        <taxon>Metazoa</taxon>
        <taxon>Ecdysozoa</taxon>
        <taxon>Arthropoda</taxon>
        <taxon>Chelicerata</taxon>
        <taxon>Arachnida</taxon>
        <taxon>Acari</taxon>
        <taxon>Parasitiformes</taxon>
        <taxon>Ixodida</taxon>
        <taxon>Ixodoidea</taxon>
        <taxon>Ixodidae</taxon>
        <taxon>Amblyomminae</taxon>
        <taxon>Amblyomma</taxon>
    </lineage>
</organism>
<evidence type="ECO:0000256" key="1">
    <source>
        <dbReference type="SAM" id="MobiDB-lite"/>
    </source>
</evidence>
<feature type="non-terminal residue" evidence="2">
    <location>
        <position position="907"/>
    </location>
</feature>
<feature type="compositionally biased region" description="Polar residues" evidence="1">
    <location>
        <begin position="374"/>
        <end position="383"/>
    </location>
</feature>
<feature type="region of interest" description="Disordered" evidence="1">
    <location>
        <begin position="627"/>
        <end position="648"/>
    </location>
</feature>
<feature type="region of interest" description="Disordered" evidence="1">
    <location>
        <begin position="63"/>
        <end position="95"/>
    </location>
</feature>
<evidence type="ECO:0000313" key="3">
    <source>
        <dbReference type="Proteomes" id="UP001321473"/>
    </source>
</evidence>
<dbReference type="Proteomes" id="UP001321473">
    <property type="component" value="Unassembled WGS sequence"/>
</dbReference>
<name>A0AAQ4DFW7_AMBAM</name>
<gene>
    <name evidence="2" type="ORF">V5799_027376</name>
</gene>
<keyword evidence="3" id="KW-1185">Reference proteome</keyword>
<protein>
    <submittedName>
        <fullName evidence="2">Uncharacterized protein</fullName>
    </submittedName>
</protein>
<feature type="region of interest" description="Disordered" evidence="1">
    <location>
        <begin position="825"/>
        <end position="846"/>
    </location>
</feature>
<accession>A0AAQ4DFW7</accession>
<feature type="compositionally biased region" description="Polar residues" evidence="1">
    <location>
        <begin position="770"/>
        <end position="781"/>
    </location>
</feature>
<sequence length="907" mass="96790">MAFPGLPPFPETEVWPFLEAPDQQTKHQASLHQDNSLQCSVLGAVSYRAASIPSDAATGSIRGQFRVPTLPPPRKQRRKQARKYGQAVNSPAQAFASTPSNQLGNHFLAEFYPAQGSVAVVSTSPSLQRVSAAEQIFSTQHSVGNVSTSASQQAMSAAAQFFATTAKEGTERHLNNANNQEGYSELVDWRRDQVEASTVADSFRSQYSAAGVHPSPSLQGMSAAGQFFATTAKEGTERQQKNANIQESCSQLVDSPRDQIVGSTVAYSFRSHYSATDVSTSPSLQGMSAASQFFATTAKEGTNRRLNNANNQESYSQLVDSPRDQIMASTVADSFRSQYSAAGVSPSPSLQGMSAAGQSFATTAKKGTERHLKSANNQQRYSQLVDSPRDQIVGSTVAYSFRPHYSATDVSTSPSLQGMSAAGQFFATTATEGTERHLNNANNQEEYSQLVGWRRDQVEASTVADSFRSQYSAAGVHPSLSLQGMSAAGQFFATTAKEGTNRRLNNANNQESYSQLVDSPRDQIMASTVADSFRSQYSAAGVHPSPSLQGMSAASQFFATTAKEGTNRRLNNANNQESYSQLVDSPRDQIMASTVADSFRSQYSAAGVSPSPSLQGMSAAGQSFATTAKKGTERHLKSANNQQRYSQLVDSPRDQIVASTVADSFRSQYSAAGVSPSLSLQGMSAAGQSFATTAKKGTERHLKSANNQQRYSQLVDSPRDQIVASTVADSFRSQYSAAGVSPSPSLQGMSAAGQSFATTAKKGTERHLKSANNQQRYSQLVDSPRDQIVASTVSDSFRSQYSAAGVSPSPSLQGMSAAGQSFATTAKKGTERHLKSANKQQTYSQLVDSPRDQIVASTVADSFRSQYSAAGVSPSPSLQGMSAADQIFATAAKKGTKRHLKSANNQQ</sequence>
<comment type="caution">
    <text evidence="2">The sequence shown here is derived from an EMBL/GenBank/DDBJ whole genome shotgun (WGS) entry which is preliminary data.</text>
</comment>
<dbReference type="EMBL" id="JARKHS020031259">
    <property type="protein sequence ID" value="KAK8761357.1"/>
    <property type="molecule type" value="Genomic_DNA"/>
</dbReference>
<proteinExistence type="predicted"/>
<reference evidence="2 3" key="1">
    <citation type="journal article" date="2023" name="Arcadia Sci">
        <title>De novo assembly of a long-read Amblyomma americanum tick genome.</title>
        <authorList>
            <person name="Chou S."/>
            <person name="Poskanzer K.E."/>
            <person name="Rollins M."/>
            <person name="Thuy-Boun P.S."/>
        </authorList>
    </citation>
    <scope>NUCLEOTIDE SEQUENCE [LARGE SCALE GENOMIC DNA]</scope>
    <source>
        <strain evidence="2">F_SG_1</strain>
        <tissue evidence="2">Salivary glands</tissue>
    </source>
</reference>
<evidence type="ECO:0000313" key="2">
    <source>
        <dbReference type="EMBL" id="KAK8761357.1"/>
    </source>
</evidence>